<comment type="caution">
    <text evidence="4">The sequence shown here is derived from an EMBL/GenBank/DDBJ whole genome shotgun (WGS) entry which is preliminary data.</text>
</comment>
<keyword evidence="1" id="KW-0479">Metal-binding</keyword>
<dbReference type="PROSITE" id="PS50158">
    <property type="entry name" value="ZF_CCHC"/>
    <property type="match status" value="2"/>
</dbReference>
<organism evidence="4 5">
    <name type="scientific">Helianthus annuus</name>
    <name type="common">Common sunflower</name>
    <dbReference type="NCBI Taxonomy" id="4232"/>
    <lineage>
        <taxon>Eukaryota</taxon>
        <taxon>Viridiplantae</taxon>
        <taxon>Streptophyta</taxon>
        <taxon>Embryophyta</taxon>
        <taxon>Tracheophyta</taxon>
        <taxon>Spermatophyta</taxon>
        <taxon>Magnoliopsida</taxon>
        <taxon>eudicotyledons</taxon>
        <taxon>Gunneridae</taxon>
        <taxon>Pentapetalae</taxon>
        <taxon>asterids</taxon>
        <taxon>campanulids</taxon>
        <taxon>Asterales</taxon>
        <taxon>Asteraceae</taxon>
        <taxon>Asteroideae</taxon>
        <taxon>Heliantheae alliance</taxon>
        <taxon>Heliantheae</taxon>
        <taxon>Helianthus</taxon>
    </lineage>
</organism>
<dbReference type="SMART" id="SM00343">
    <property type="entry name" value="ZnF_C2HC"/>
    <property type="match status" value="2"/>
</dbReference>
<dbReference type="InterPro" id="IPR001878">
    <property type="entry name" value="Znf_CCHC"/>
</dbReference>
<keyword evidence="5" id="KW-1185">Reference proteome</keyword>
<feature type="compositionally biased region" description="Polar residues" evidence="2">
    <location>
        <begin position="1"/>
        <end position="11"/>
    </location>
</feature>
<reference evidence="4" key="2">
    <citation type="submission" date="2020-06" db="EMBL/GenBank/DDBJ databases">
        <title>Helianthus annuus Genome sequencing and assembly Release 2.</title>
        <authorList>
            <person name="Gouzy J."/>
            <person name="Langlade N."/>
            <person name="Munos S."/>
        </authorList>
    </citation>
    <scope>NUCLEOTIDE SEQUENCE</scope>
    <source>
        <tissue evidence="4">Leaves</tissue>
    </source>
</reference>
<proteinExistence type="predicted"/>
<dbReference type="GO" id="GO:0008270">
    <property type="term" value="F:zinc ion binding"/>
    <property type="evidence" value="ECO:0007669"/>
    <property type="project" value="UniProtKB-KW"/>
</dbReference>
<evidence type="ECO:0000256" key="1">
    <source>
        <dbReference type="PROSITE-ProRule" id="PRU00047"/>
    </source>
</evidence>
<gene>
    <name evidence="4" type="ORF">HanXRQr2_Chr02g0084661</name>
</gene>
<dbReference type="Pfam" id="PF00098">
    <property type="entry name" value="zf-CCHC"/>
    <property type="match status" value="2"/>
</dbReference>
<dbReference type="InterPro" id="IPR036875">
    <property type="entry name" value="Znf_CCHC_sf"/>
</dbReference>
<dbReference type="Gene3D" id="4.10.60.10">
    <property type="entry name" value="Zinc finger, CCHC-type"/>
    <property type="match status" value="2"/>
</dbReference>
<dbReference type="Proteomes" id="UP000215914">
    <property type="component" value="Unassembled WGS sequence"/>
</dbReference>
<evidence type="ECO:0000313" key="5">
    <source>
        <dbReference type="Proteomes" id="UP000215914"/>
    </source>
</evidence>
<keyword evidence="1" id="KW-0862">Zinc</keyword>
<accession>A0A9K3P110</accession>
<feature type="region of interest" description="Disordered" evidence="2">
    <location>
        <begin position="1"/>
        <end position="39"/>
    </location>
</feature>
<dbReference type="GO" id="GO:0003676">
    <property type="term" value="F:nucleic acid binding"/>
    <property type="evidence" value="ECO:0007669"/>
    <property type="project" value="InterPro"/>
</dbReference>
<reference evidence="4" key="1">
    <citation type="journal article" date="2017" name="Nature">
        <title>The sunflower genome provides insights into oil metabolism, flowering and Asterid evolution.</title>
        <authorList>
            <person name="Badouin H."/>
            <person name="Gouzy J."/>
            <person name="Grassa C.J."/>
            <person name="Murat F."/>
            <person name="Staton S.E."/>
            <person name="Cottret L."/>
            <person name="Lelandais-Briere C."/>
            <person name="Owens G.L."/>
            <person name="Carrere S."/>
            <person name="Mayjonade B."/>
            <person name="Legrand L."/>
            <person name="Gill N."/>
            <person name="Kane N.C."/>
            <person name="Bowers J.E."/>
            <person name="Hubner S."/>
            <person name="Bellec A."/>
            <person name="Berard A."/>
            <person name="Berges H."/>
            <person name="Blanchet N."/>
            <person name="Boniface M.C."/>
            <person name="Brunel D."/>
            <person name="Catrice O."/>
            <person name="Chaidir N."/>
            <person name="Claudel C."/>
            <person name="Donnadieu C."/>
            <person name="Faraut T."/>
            <person name="Fievet G."/>
            <person name="Helmstetter N."/>
            <person name="King M."/>
            <person name="Knapp S.J."/>
            <person name="Lai Z."/>
            <person name="Le Paslier M.C."/>
            <person name="Lippi Y."/>
            <person name="Lorenzon L."/>
            <person name="Mandel J.R."/>
            <person name="Marage G."/>
            <person name="Marchand G."/>
            <person name="Marquand E."/>
            <person name="Bret-Mestries E."/>
            <person name="Morien E."/>
            <person name="Nambeesan S."/>
            <person name="Nguyen T."/>
            <person name="Pegot-Espagnet P."/>
            <person name="Pouilly N."/>
            <person name="Raftis F."/>
            <person name="Sallet E."/>
            <person name="Schiex T."/>
            <person name="Thomas J."/>
            <person name="Vandecasteele C."/>
            <person name="Vares D."/>
            <person name="Vear F."/>
            <person name="Vautrin S."/>
            <person name="Crespi M."/>
            <person name="Mangin B."/>
            <person name="Burke J.M."/>
            <person name="Salse J."/>
            <person name="Munos S."/>
            <person name="Vincourt P."/>
            <person name="Rieseberg L.H."/>
            <person name="Langlade N.B."/>
        </authorList>
    </citation>
    <scope>NUCLEOTIDE SEQUENCE</scope>
    <source>
        <tissue evidence="4">Leaves</tissue>
    </source>
</reference>
<feature type="domain" description="CCHC-type" evidence="3">
    <location>
        <begin position="63"/>
        <end position="77"/>
    </location>
</feature>
<dbReference type="SUPFAM" id="SSF57756">
    <property type="entry name" value="Retrovirus zinc finger-like domains"/>
    <property type="match status" value="1"/>
</dbReference>
<keyword evidence="1" id="KW-0863">Zinc-finger</keyword>
<evidence type="ECO:0000256" key="2">
    <source>
        <dbReference type="SAM" id="MobiDB-lite"/>
    </source>
</evidence>
<feature type="domain" description="CCHC-type" evidence="3">
    <location>
        <begin position="102"/>
        <end position="117"/>
    </location>
</feature>
<name>A0A9K3P110_HELAN</name>
<evidence type="ECO:0000259" key="3">
    <source>
        <dbReference type="PROSITE" id="PS50158"/>
    </source>
</evidence>
<sequence length="159" mass="17798">MDKTSNSLQSQKKPDIGNNRNFSQSSSVNRNQSNNSNQGSYVGKLPKCNKCMFHHRGPCTRVCHRCNKVGHMAKDCRVWLPKPPQQQERQQPQPKQGNRKGCFQCGDEGHFNRDCPQLNRDAGNNNNTGNDNNGKMVGTGHVEEYLLLALGKLAMMATL</sequence>
<dbReference type="Gramene" id="mRNA:HanXRQr2_Chr02g0084661">
    <property type="protein sequence ID" value="CDS:HanXRQr2_Chr02g0084661.1"/>
    <property type="gene ID" value="HanXRQr2_Chr02g0084661"/>
</dbReference>
<dbReference type="AlphaFoldDB" id="A0A9K3P110"/>
<feature type="compositionally biased region" description="Low complexity" evidence="2">
    <location>
        <begin position="18"/>
        <end position="39"/>
    </location>
</feature>
<dbReference type="EMBL" id="MNCJ02000317">
    <property type="protein sequence ID" value="KAF5820069.1"/>
    <property type="molecule type" value="Genomic_DNA"/>
</dbReference>
<protein>
    <submittedName>
        <fullName evidence="4">Transcription factor interactor and regulator CCHC(Zn) family</fullName>
    </submittedName>
</protein>
<evidence type="ECO:0000313" key="4">
    <source>
        <dbReference type="EMBL" id="KAF5820069.1"/>
    </source>
</evidence>